<evidence type="ECO:0000313" key="3">
    <source>
        <dbReference type="WBParaSite" id="Hba_15425"/>
    </source>
</evidence>
<reference evidence="3" key="1">
    <citation type="submission" date="2016-11" db="UniProtKB">
        <authorList>
            <consortium name="WormBaseParasite"/>
        </authorList>
    </citation>
    <scope>IDENTIFICATION</scope>
</reference>
<keyword evidence="2" id="KW-1185">Reference proteome</keyword>
<sequence>MWVLLAALAVSVAMAQQGNLFGTIVNYIPIHLRPKMHHEWLNSGKFQGDIDGIDVRLLQEPNGSPLFNAMKNKQLTWPEGIIPYEMDSAFCK</sequence>
<evidence type="ECO:0000313" key="2">
    <source>
        <dbReference type="Proteomes" id="UP000095283"/>
    </source>
</evidence>
<keyword evidence="1" id="KW-0732">Signal</keyword>
<feature type="signal peptide" evidence="1">
    <location>
        <begin position="1"/>
        <end position="15"/>
    </location>
</feature>
<organism evidence="2 3">
    <name type="scientific">Heterorhabditis bacteriophora</name>
    <name type="common">Entomopathogenic nematode worm</name>
    <dbReference type="NCBI Taxonomy" id="37862"/>
    <lineage>
        <taxon>Eukaryota</taxon>
        <taxon>Metazoa</taxon>
        <taxon>Ecdysozoa</taxon>
        <taxon>Nematoda</taxon>
        <taxon>Chromadorea</taxon>
        <taxon>Rhabditida</taxon>
        <taxon>Rhabditina</taxon>
        <taxon>Rhabditomorpha</taxon>
        <taxon>Strongyloidea</taxon>
        <taxon>Heterorhabditidae</taxon>
        <taxon>Heterorhabditis</taxon>
    </lineage>
</organism>
<evidence type="ECO:0000256" key="1">
    <source>
        <dbReference type="SAM" id="SignalP"/>
    </source>
</evidence>
<name>A0A1I7XD90_HETBA</name>
<dbReference type="WBParaSite" id="Hba_15425">
    <property type="protein sequence ID" value="Hba_15425"/>
    <property type="gene ID" value="Hba_15425"/>
</dbReference>
<dbReference type="Proteomes" id="UP000095283">
    <property type="component" value="Unplaced"/>
</dbReference>
<protein>
    <submittedName>
        <fullName evidence="3">COesterase domain-containing protein</fullName>
    </submittedName>
</protein>
<proteinExistence type="predicted"/>
<accession>A0A1I7XD90</accession>
<feature type="chain" id="PRO_5012791641" evidence="1">
    <location>
        <begin position="16"/>
        <end position="92"/>
    </location>
</feature>
<dbReference type="AlphaFoldDB" id="A0A1I7XD90"/>